<keyword evidence="4" id="KW-1133">Transmembrane helix</keyword>
<dbReference type="SUPFAM" id="SSF53335">
    <property type="entry name" value="S-adenosyl-L-methionine-dependent methyltransferases"/>
    <property type="match status" value="1"/>
</dbReference>
<dbReference type="PANTHER" id="PTHR13610">
    <property type="entry name" value="METHYLTRANSFERASE DOMAIN-CONTAINING PROTEIN"/>
    <property type="match status" value="1"/>
</dbReference>
<feature type="transmembrane region" description="Helical" evidence="4">
    <location>
        <begin position="61"/>
        <end position="82"/>
    </location>
</feature>
<keyword evidence="3" id="KW-0949">S-adenosyl-L-methionine</keyword>
<dbReference type="GO" id="GO:0032259">
    <property type="term" value="P:methylation"/>
    <property type="evidence" value="ECO:0007669"/>
    <property type="project" value="UniProtKB-KW"/>
</dbReference>
<dbReference type="InterPro" id="IPR026170">
    <property type="entry name" value="FAM173A/B"/>
</dbReference>
<dbReference type="PANTHER" id="PTHR13610:SF9">
    <property type="entry name" value="FI06469P"/>
    <property type="match status" value="1"/>
</dbReference>
<keyword evidence="2" id="KW-0808">Transferase</keyword>
<gene>
    <name evidence="5" type="ORF">AACH10_01590</name>
</gene>
<evidence type="ECO:0000313" key="5">
    <source>
        <dbReference type="EMBL" id="MEK8048925.1"/>
    </source>
</evidence>
<name>A0ABU9CAM0_9BURK</name>
<reference evidence="5 6" key="1">
    <citation type="submission" date="2024-04" db="EMBL/GenBank/DDBJ databases">
        <title>Novel species of the genus Ideonella isolated from streams.</title>
        <authorList>
            <person name="Lu H."/>
        </authorList>
    </citation>
    <scope>NUCLEOTIDE SEQUENCE [LARGE SCALE GENOMIC DNA]</scope>
    <source>
        <strain evidence="5 6">DXS22W</strain>
    </source>
</reference>
<evidence type="ECO:0000256" key="2">
    <source>
        <dbReference type="ARBA" id="ARBA00022679"/>
    </source>
</evidence>
<keyword evidence="4" id="KW-0812">Transmembrane</keyword>
<protein>
    <submittedName>
        <fullName evidence="5">Class I SAM-dependent methyltransferase</fullName>
    </submittedName>
</protein>
<evidence type="ECO:0000256" key="1">
    <source>
        <dbReference type="ARBA" id="ARBA00022603"/>
    </source>
</evidence>
<dbReference type="Gene3D" id="3.40.50.150">
    <property type="entry name" value="Vaccinia Virus protein VP39"/>
    <property type="match status" value="1"/>
</dbReference>
<keyword evidence="1 5" id="KW-0489">Methyltransferase</keyword>
<accession>A0ABU9CAM0</accession>
<keyword evidence="4" id="KW-0472">Membrane</keyword>
<dbReference type="GO" id="GO:0008168">
    <property type="term" value="F:methyltransferase activity"/>
    <property type="evidence" value="ECO:0007669"/>
    <property type="project" value="UniProtKB-KW"/>
</dbReference>
<keyword evidence="6" id="KW-1185">Reference proteome</keyword>
<evidence type="ECO:0000313" key="6">
    <source>
        <dbReference type="Proteomes" id="UP001365405"/>
    </source>
</evidence>
<evidence type="ECO:0000256" key="4">
    <source>
        <dbReference type="SAM" id="Phobius"/>
    </source>
</evidence>
<dbReference type="EMBL" id="JBBUTH010000001">
    <property type="protein sequence ID" value="MEK8048925.1"/>
    <property type="molecule type" value="Genomic_DNA"/>
</dbReference>
<comment type="caution">
    <text evidence="5">The sequence shown here is derived from an EMBL/GenBank/DDBJ whole genome shotgun (WGS) entry which is preliminary data.</text>
</comment>
<organism evidence="5 6">
    <name type="scientific">Pseudaquabacterium inlustre</name>
    <dbReference type="NCBI Taxonomy" id="2984192"/>
    <lineage>
        <taxon>Bacteria</taxon>
        <taxon>Pseudomonadati</taxon>
        <taxon>Pseudomonadota</taxon>
        <taxon>Betaproteobacteria</taxon>
        <taxon>Burkholderiales</taxon>
        <taxon>Sphaerotilaceae</taxon>
        <taxon>Pseudaquabacterium</taxon>
    </lineage>
</organism>
<feature type="transmembrane region" description="Helical" evidence="4">
    <location>
        <begin position="36"/>
        <end position="54"/>
    </location>
</feature>
<sequence>MSAHATAAAAPAPSPHTAETGRAAALATGLAARLRWPAPALLGWLAAWLLTLVLRLAGASPWLALGTGLVACTALALAWPGLSTWRRMILGGGFPLAMLGSGLAQGVPAWAWLLPLGLLLVAYPLRAWRDAPLFPTPPRALQGLARQVPLPAGARVLDAGCGLGQGLEALHTEYPQARLQGTEWSWPLALAARWRCRFAQVRRGDLWAEDWSGLDLVYLFQRPESMARAWDKACAEMAPGRWLVSLDFAVPGVPPARVLRRPGAQPVWVYRIENKPYRGASSGSIRTPGRR</sequence>
<dbReference type="RefSeq" id="WP_341408598.1">
    <property type="nucleotide sequence ID" value="NZ_JBBUTH010000001.1"/>
</dbReference>
<dbReference type="InterPro" id="IPR029063">
    <property type="entry name" value="SAM-dependent_MTases_sf"/>
</dbReference>
<proteinExistence type="predicted"/>
<evidence type="ECO:0000256" key="3">
    <source>
        <dbReference type="ARBA" id="ARBA00022691"/>
    </source>
</evidence>
<dbReference type="Proteomes" id="UP001365405">
    <property type="component" value="Unassembled WGS sequence"/>
</dbReference>